<reference evidence="2 3" key="1">
    <citation type="submission" date="2024-11" db="EMBL/GenBank/DDBJ databases">
        <title>A near-complete genome assembly of Cinchona calisaya.</title>
        <authorList>
            <person name="Lian D.C."/>
            <person name="Zhao X.W."/>
            <person name="Wei L."/>
        </authorList>
    </citation>
    <scope>NUCLEOTIDE SEQUENCE [LARGE SCALE GENOMIC DNA]</scope>
    <source>
        <tissue evidence="2">Nenye</tissue>
    </source>
</reference>
<proteinExistence type="predicted"/>
<dbReference type="Proteomes" id="UP001630127">
    <property type="component" value="Unassembled WGS sequence"/>
</dbReference>
<evidence type="ECO:0000313" key="2">
    <source>
        <dbReference type="EMBL" id="KAL3502209.1"/>
    </source>
</evidence>
<dbReference type="AlphaFoldDB" id="A0ABD2Y7G5"/>
<gene>
    <name evidence="2" type="ORF">ACH5RR_036658</name>
</gene>
<feature type="domain" description="GAG-pre-integrase" evidence="1">
    <location>
        <begin position="35"/>
        <end position="100"/>
    </location>
</feature>
<protein>
    <recommendedName>
        <fullName evidence="1">GAG-pre-integrase domain-containing protein</fullName>
    </recommendedName>
</protein>
<evidence type="ECO:0000259" key="1">
    <source>
        <dbReference type="Pfam" id="PF13976"/>
    </source>
</evidence>
<comment type="caution">
    <text evidence="2">The sequence shown here is derived from an EMBL/GenBank/DDBJ whole genome shotgun (WGS) entry which is preliminary data.</text>
</comment>
<keyword evidence="3" id="KW-1185">Reference proteome</keyword>
<dbReference type="InterPro" id="IPR025724">
    <property type="entry name" value="GAG-pre-integrase_dom"/>
</dbReference>
<organism evidence="2 3">
    <name type="scientific">Cinchona calisaya</name>
    <dbReference type="NCBI Taxonomy" id="153742"/>
    <lineage>
        <taxon>Eukaryota</taxon>
        <taxon>Viridiplantae</taxon>
        <taxon>Streptophyta</taxon>
        <taxon>Embryophyta</taxon>
        <taxon>Tracheophyta</taxon>
        <taxon>Spermatophyta</taxon>
        <taxon>Magnoliopsida</taxon>
        <taxon>eudicotyledons</taxon>
        <taxon>Gunneridae</taxon>
        <taxon>Pentapetalae</taxon>
        <taxon>asterids</taxon>
        <taxon>lamiids</taxon>
        <taxon>Gentianales</taxon>
        <taxon>Rubiaceae</taxon>
        <taxon>Cinchonoideae</taxon>
        <taxon>Cinchoneae</taxon>
        <taxon>Cinchona</taxon>
    </lineage>
</organism>
<accession>A0ABD2Y7G5</accession>
<name>A0ABD2Y7G5_9GENT</name>
<dbReference type="EMBL" id="JBJUIK010000015">
    <property type="protein sequence ID" value="KAL3502209.1"/>
    <property type="molecule type" value="Genomic_DNA"/>
</dbReference>
<dbReference type="Pfam" id="PF13976">
    <property type="entry name" value="gag_pre-integrs"/>
    <property type="match status" value="1"/>
</dbReference>
<evidence type="ECO:0000313" key="3">
    <source>
        <dbReference type="Proteomes" id="UP001630127"/>
    </source>
</evidence>
<sequence length="121" mass="13524">MVGGYSVLFDDGACVIKDKKLGQTMVNVHMTKNKMFPLEVSNVENFALIVAAQNDSQFWHLRYGHLHFKGLNLLGQKGMVLGLPKIESFDLCEGCIYGKQNRSSFPIGKSWRASACLEFHA</sequence>